<name>A0A508WPH8_9HYPH</name>
<sequence>MSSGLPAYAIPILASLWRRYDAKVEFEFASPLAPGKLSVYHRGWAAYSHAAASGL</sequence>
<organism evidence="1">
    <name type="scientific">Sinorhizobium medicae</name>
    <dbReference type="NCBI Taxonomy" id="110321"/>
    <lineage>
        <taxon>Bacteria</taxon>
        <taxon>Pseudomonadati</taxon>
        <taxon>Pseudomonadota</taxon>
        <taxon>Alphaproteobacteria</taxon>
        <taxon>Hyphomicrobiales</taxon>
        <taxon>Rhizobiaceae</taxon>
        <taxon>Sinorhizobium/Ensifer group</taxon>
        <taxon>Sinorhizobium</taxon>
    </lineage>
</organism>
<dbReference type="Proteomes" id="UP000507954">
    <property type="component" value="Unassembled WGS sequence"/>
</dbReference>
<dbReference type="AlphaFoldDB" id="A0A508WPH8"/>
<protein>
    <submittedName>
        <fullName evidence="1">Uncharacterized protein</fullName>
    </submittedName>
</protein>
<evidence type="ECO:0000313" key="1">
    <source>
        <dbReference type="EMBL" id="VTZ59418.1"/>
    </source>
</evidence>
<accession>A0A508WPH8</accession>
<dbReference type="EMBL" id="CABFNB010000010">
    <property type="protein sequence ID" value="VTZ59418.1"/>
    <property type="molecule type" value="Genomic_DNA"/>
</dbReference>
<reference evidence="1" key="1">
    <citation type="submission" date="2019-06" db="EMBL/GenBank/DDBJ databases">
        <authorList>
            <person name="Le Quere A."/>
            <person name="Colella S."/>
        </authorList>
    </citation>
    <scope>NUCLEOTIDE SEQUENCE</scope>
    <source>
        <strain evidence="1">EmedicaeMD41</strain>
    </source>
</reference>
<gene>
    <name evidence="1" type="ORF">EMEDMD4_1070036</name>
</gene>
<proteinExistence type="predicted"/>